<dbReference type="Proteomes" id="UP000177907">
    <property type="component" value="Unassembled WGS sequence"/>
</dbReference>
<protein>
    <submittedName>
        <fullName evidence="2">Uncharacterized protein</fullName>
    </submittedName>
</protein>
<dbReference type="AlphaFoldDB" id="A0A1F6NVS3"/>
<name>A0A1F6NVS3_9BACT</name>
<keyword evidence="1" id="KW-1133">Transmembrane helix</keyword>
<sequence length="118" mass="13049">MSLSKKNPTARLKKIPVGNNYLWWRVTSIIVVGAMFGSALFSIWFIYSNIYTTISNTAAIAVWESTPSTDAVDITAYEQAQKNLLLKSTTTEWPANPRDIFNYADATTTTSATTSTTL</sequence>
<dbReference type="EMBL" id="MFQZ01000009">
    <property type="protein sequence ID" value="OGH87813.1"/>
    <property type="molecule type" value="Genomic_DNA"/>
</dbReference>
<feature type="transmembrane region" description="Helical" evidence="1">
    <location>
        <begin position="21"/>
        <end position="47"/>
    </location>
</feature>
<evidence type="ECO:0000313" key="3">
    <source>
        <dbReference type="Proteomes" id="UP000177907"/>
    </source>
</evidence>
<gene>
    <name evidence="2" type="ORF">A3J93_05280</name>
</gene>
<keyword evidence="1" id="KW-0472">Membrane</keyword>
<proteinExistence type="predicted"/>
<accession>A0A1F6NVS3</accession>
<comment type="caution">
    <text evidence="2">The sequence shown here is derived from an EMBL/GenBank/DDBJ whole genome shotgun (WGS) entry which is preliminary data.</text>
</comment>
<organism evidence="2 3">
    <name type="scientific">Candidatus Magasanikbacteria bacterium RIFOXYC2_FULL_42_28</name>
    <dbReference type="NCBI Taxonomy" id="1798704"/>
    <lineage>
        <taxon>Bacteria</taxon>
        <taxon>Candidatus Magasanikiibacteriota</taxon>
    </lineage>
</organism>
<keyword evidence="1" id="KW-0812">Transmembrane</keyword>
<reference evidence="2 3" key="1">
    <citation type="journal article" date="2016" name="Nat. Commun.">
        <title>Thousands of microbial genomes shed light on interconnected biogeochemical processes in an aquifer system.</title>
        <authorList>
            <person name="Anantharaman K."/>
            <person name="Brown C.T."/>
            <person name="Hug L.A."/>
            <person name="Sharon I."/>
            <person name="Castelle C.J."/>
            <person name="Probst A.J."/>
            <person name="Thomas B.C."/>
            <person name="Singh A."/>
            <person name="Wilkins M.J."/>
            <person name="Karaoz U."/>
            <person name="Brodie E.L."/>
            <person name="Williams K.H."/>
            <person name="Hubbard S.S."/>
            <person name="Banfield J.F."/>
        </authorList>
    </citation>
    <scope>NUCLEOTIDE SEQUENCE [LARGE SCALE GENOMIC DNA]</scope>
</reference>
<dbReference type="STRING" id="1798704.A3J93_05280"/>
<evidence type="ECO:0000313" key="2">
    <source>
        <dbReference type="EMBL" id="OGH87813.1"/>
    </source>
</evidence>
<evidence type="ECO:0000256" key="1">
    <source>
        <dbReference type="SAM" id="Phobius"/>
    </source>
</evidence>